<sequence length="59" mass="6671">MGVQGDKLSDAFSDVCFNFLKEVDQINSFELENEVSLIATQCYEMLKSLVEIEPLLGRI</sequence>
<dbReference type="AlphaFoldDB" id="A0A937KBA1"/>
<keyword evidence="2" id="KW-1185">Reference proteome</keyword>
<protein>
    <submittedName>
        <fullName evidence="1">Uncharacterized protein</fullName>
    </submittedName>
</protein>
<name>A0A937KBA1_9BACT</name>
<organism evidence="1 2">
    <name type="scientific">Fulvivirga marina</name>
    <dbReference type="NCBI Taxonomy" id="2494733"/>
    <lineage>
        <taxon>Bacteria</taxon>
        <taxon>Pseudomonadati</taxon>
        <taxon>Bacteroidota</taxon>
        <taxon>Cytophagia</taxon>
        <taxon>Cytophagales</taxon>
        <taxon>Fulvivirgaceae</taxon>
        <taxon>Fulvivirga</taxon>
    </lineage>
</organism>
<proteinExistence type="predicted"/>
<dbReference type="RefSeq" id="WP_202856143.1">
    <property type="nucleotide sequence ID" value="NZ_JAEUGD010000031.1"/>
</dbReference>
<comment type="caution">
    <text evidence="1">The sequence shown here is derived from an EMBL/GenBank/DDBJ whole genome shotgun (WGS) entry which is preliminary data.</text>
</comment>
<accession>A0A937KBA1</accession>
<gene>
    <name evidence="1" type="ORF">JMN32_09835</name>
</gene>
<reference evidence="1" key="1">
    <citation type="submission" date="2021-01" db="EMBL/GenBank/DDBJ databases">
        <title>Fulvivirga kasyanovii gen. nov., sp nov., a novel member of the phylum Bacteroidetes isolated from seawater in a mussel farm.</title>
        <authorList>
            <person name="Zhao L.-H."/>
            <person name="Wang Z.-J."/>
        </authorList>
    </citation>
    <scope>NUCLEOTIDE SEQUENCE</scope>
    <source>
        <strain evidence="1">29W222</strain>
    </source>
</reference>
<dbReference type="EMBL" id="JAEUGD010000031">
    <property type="protein sequence ID" value="MBL6446611.1"/>
    <property type="molecule type" value="Genomic_DNA"/>
</dbReference>
<evidence type="ECO:0000313" key="1">
    <source>
        <dbReference type="EMBL" id="MBL6446611.1"/>
    </source>
</evidence>
<dbReference type="Proteomes" id="UP000614216">
    <property type="component" value="Unassembled WGS sequence"/>
</dbReference>
<evidence type="ECO:0000313" key="2">
    <source>
        <dbReference type="Proteomes" id="UP000614216"/>
    </source>
</evidence>